<dbReference type="Proteomes" id="UP000320672">
    <property type="component" value="Chromosome"/>
</dbReference>
<proteinExistence type="predicted"/>
<protein>
    <submittedName>
        <fullName evidence="1">Uncharacterized protein</fullName>
    </submittedName>
</protein>
<name>A0A517M9S5_9BACT</name>
<dbReference type="EMBL" id="CP036262">
    <property type="protein sequence ID" value="QDS91614.1"/>
    <property type="molecule type" value="Genomic_DNA"/>
</dbReference>
<accession>A0A517M9S5</accession>
<organism evidence="1 2">
    <name type="scientific">Roseimaritima multifibrata</name>
    <dbReference type="NCBI Taxonomy" id="1930274"/>
    <lineage>
        <taxon>Bacteria</taxon>
        <taxon>Pseudomonadati</taxon>
        <taxon>Planctomycetota</taxon>
        <taxon>Planctomycetia</taxon>
        <taxon>Pirellulales</taxon>
        <taxon>Pirellulaceae</taxon>
        <taxon>Roseimaritima</taxon>
    </lineage>
</organism>
<reference evidence="1 2" key="1">
    <citation type="submission" date="2019-02" db="EMBL/GenBank/DDBJ databases">
        <title>Deep-cultivation of Planctomycetes and their phenomic and genomic characterization uncovers novel biology.</title>
        <authorList>
            <person name="Wiegand S."/>
            <person name="Jogler M."/>
            <person name="Boedeker C."/>
            <person name="Pinto D."/>
            <person name="Vollmers J."/>
            <person name="Rivas-Marin E."/>
            <person name="Kohn T."/>
            <person name="Peeters S.H."/>
            <person name="Heuer A."/>
            <person name="Rast P."/>
            <person name="Oberbeckmann S."/>
            <person name="Bunk B."/>
            <person name="Jeske O."/>
            <person name="Meyerdierks A."/>
            <person name="Storesund J.E."/>
            <person name="Kallscheuer N."/>
            <person name="Luecker S."/>
            <person name="Lage O.M."/>
            <person name="Pohl T."/>
            <person name="Merkel B.J."/>
            <person name="Hornburger P."/>
            <person name="Mueller R.-W."/>
            <person name="Bruemmer F."/>
            <person name="Labrenz M."/>
            <person name="Spormann A.M."/>
            <person name="Op den Camp H."/>
            <person name="Overmann J."/>
            <person name="Amann R."/>
            <person name="Jetten M.S.M."/>
            <person name="Mascher T."/>
            <person name="Medema M.H."/>
            <person name="Devos D.P."/>
            <person name="Kaster A.-K."/>
            <person name="Ovreas L."/>
            <person name="Rohde M."/>
            <person name="Galperin M.Y."/>
            <person name="Jogler C."/>
        </authorList>
    </citation>
    <scope>NUCLEOTIDE SEQUENCE [LARGE SCALE GENOMIC DNA]</scope>
    <source>
        <strain evidence="1 2">FF011L</strain>
    </source>
</reference>
<keyword evidence="2" id="KW-1185">Reference proteome</keyword>
<evidence type="ECO:0000313" key="1">
    <source>
        <dbReference type="EMBL" id="QDS91614.1"/>
    </source>
</evidence>
<evidence type="ECO:0000313" key="2">
    <source>
        <dbReference type="Proteomes" id="UP000320672"/>
    </source>
</evidence>
<gene>
    <name evidence="1" type="ORF">FF011L_03440</name>
</gene>
<sequence>MDRFAKSNNQTFVAIDRPRKRNAFRNRKGQIHSGAAILSASLRKLAAVDRMFALKKITELLFGYFSSTTKTEYFSTMTMPVAVHFLPQVVVTLCQYLVKVLTRSDDVFSLGCNEHVERYGAPHEGSNEEMFFG</sequence>
<dbReference type="KEGG" id="rml:FF011L_03440"/>
<dbReference type="AlphaFoldDB" id="A0A517M9S5"/>